<dbReference type="PANTHER" id="PTHR46796:SF13">
    <property type="entry name" value="HTH-TYPE TRANSCRIPTIONAL ACTIVATOR RHAS"/>
    <property type="match status" value="1"/>
</dbReference>
<keyword evidence="1" id="KW-0805">Transcription regulation</keyword>
<name>A0ABW1CNQ4_9ACTN</name>
<dbReference type="SUPFAM" id="SSF46689">
    <property type="entry name" value="Homeodomain-like"/>
    <property type="match status" value="2"/>
</dbReference>
<keyword evidence="3" id="KW-0804">Transcription</keyword>
<evidence type="ECO:0000256" key="2">
    <source>
        <dbReference type="ARBA" id="ARBA00023125"/>
    </source>
</evidence>
<dbReference type="InterPro" id="IPR050204">
    <property type="entry name" value="AraC_XylS_family_regulators"/>
</dbReference>
<dbReference type="Gene3D" id="1.10.10.60">
    <property type="entry name" value="Homeodomain-like"/>
    <property type="match status" value="2"/>
</dbReference>
<feature type="domain" description="HTH araC/xylS-type" evidence="4">
    <location>
        <begin position="198"/>
        <end position="296"/>
    </location>
</feature>
<dbReference type="InterPro" id="IPR018060">
    <property type="entry name" value="HTH_AraC"/>
</dbReference>
<dbReference type="InterPro" id="IPR011051">
    <property type="entry name" value="RmlC_Cupin_sf"/>
</dbReference>
<reference evidence="6" key="1">
    <citation type="journal article" date="2019" name="Int. J. Syst. Evol. Microbiol.">
        <title>The Global Catalogue of Microorganisms (GCM) 10K type strain sequencing project: providing services to taxonomists for standard genome sequencing and annotation.</title>
        <authorList>
            <consortium name="The Broad Institute Genomics Platform"/>
            <consortium name="The Broad Institute Genome Sequencing Center for Infectious Disease"/>
            <person name="Wu L."/>
            <person name="Ma J."/>
        </authorList>
    </citation>
    <scope>NUCLEOTIDE SEQUENCE [LARGE SCALE GENOMIC DNA]</scope>
    <source>
        <strain evidence="6">CCUG 53903</strain>
    </source>
</reference>
<dbReference type="PROSITE" id="PS00041">
    <property type="entry name" value="HTH_ARAC_FAMILY_1"/>
    <property type="match status" value="1"/>
</dbReference>
<evidence type="ECO:0000256" key="3">
    <source>
        <dbReference type="ARBA" id="ARBA00023163"/>
    </source>
</evidence>
<gene>
    <name evidence="5" type="ORF">ACFPZ3_26125</name>
</gene>
<evidence type="ECO:0000256" key="1">
    <source>
        <dbReference type="ARBA" id="ARBA00023015"/>
    </source>
</evidence>
<comment type="caution">
    <text evidence="5">The sequence shown here is derived from an EMBL/GenBank/DDBJ whole genome shotgun (WGS) entry which is preliminary data.</text>
</comment>
<evidence type="ECO:0000259" key="4">
    <source>
        <dbReference type="PROSITE" id="PS01124"/>
    </source>
</evidence>
<protein>
    <submittedName>
        <fullName evidence="5">Cupin domain-containing protein</fullName>
    </submittedName>
</protein>
<dbReference type="Pfam" id="PF12852">
    <property type="entry name" value="Cupin_6"/>
    <property type="match status" value="1"/>
</dbReference>
<keyword evidence="2" id="KW-0238">DNA-binding</keyword>
<evidence type="ECO:0000313" key="6">
    <source>
        <dbReference type="Proteomes" id="UP001596058"/>
    </source>
</evidence>
<dbReference type="EMBL" id="JBHSPA010000029">
    <property type="protein sequence ID" value="MFC5827356.1"/>
    <property type="molecule type" value="Genomic_DNA"/>
</dbReference>
<dbReference type="PANTHER" id="PTHR46796">
    <property type="entry name" value="HTH-TYPE TRANSCRIPTIONAL ACTIVATOR RHAS-RELATED"/>
    <property type="match status" value="1"/>
</dbReference>
<dbReference type="InterPro" id="IPR018062">
    <property type="entry name" value="HTH_AraC-typ_CS"/>
</dbReference>
<dbReference type="SMART" id="SM00342">
    <property type="entry name" value="HTH_ARAC"/>
    <property type="match status" value="1"/>
</dbReference>
<dbReference type="PRINTS" id="PR00032">
    <property type="entry name" value="HTHARAC"/>
</dbReference>
<dbReference type="InterPro" id="IPR032783">
    <property type="entry name" value="AraC_lig"/>
</dbReference>
<accession>A0ABW1CNQ4</accession>
<sequence>MDLISEIIGTMRVGSAGARLIRQTDRRGVRFSAFSGSGFHIIRRGTCWLITEHGEPVRLGPGDVVLASSGAAHGLRATPCALADLPEVVPGPFPPEPGPADFEFLCGAYRLDHGPAPQYLSALPDLIALSPKYERTPRLRTLIDLLAADVAADVAGTAPGTGATLPALLDLVLAEVLRQWYDEQDVSGRPRADDPRIAAALREIHENPQRAWTVAQLSSAAAMPRTAFTRRFTTVVGVPPMKYLTTRRLSRAARMLRESDAPLAAIARQVGYTSEFAFSAAFRRVYGTSPGSFRRTPVLLAGH</sequence>
<dbReference type="RefSeq" id="WP_379516864.1">
    <property type="nucleotide sequence ID" value="NZ_JBHSPA010000029.1"/>
</dbReference>
<dbReference type="InterPro" id="IPR009057">
    <property type="entry name" value="Homeodomain-like_sf"/>
</dbReference>
<dbReference type="Pfam" id="PF12833">
    <property type="entry name" value="HTH_18"/>
    <property type="match status" value="1"/>
</dbReference>
<organism evidence="5 6">
    <name type="scientific">Nonomuraea insulae</name>
    <dbReference type="NCBI Taxonomy" id="1616787"/>
    <lineage>
        <taxon>Bacteria</taxon>
        <taxon>Bacillati</taxon>
        <taxon>Actinomycetota</taxon>
        <taxon>Actinomycetes</taxon>
        <taxon>Streptosporangiales</taxon>
        <taxon>Streptosporangiaceae</taxon>
        <taxon>Nonomuraea</taxon>
    </lineage>
</organism>
<dbReference type="InterPro" id="IPR020449">
    <property type="entry name" value="Tscrpt_reg_AraC-type_HTH"/>
</dbReference>
<dbReference type="PROSITE" id="PS01124">
    <property type="entry name" value="HTH_ARAC_FAMILY_2"/>
    <property type="match status" value="1"/>
</dbReference>
<evidence type="ECO:0000313" key="5">
    <source>
        <dbReference type="EMBL" id="MFC5827356.1"/>
    </source>
</evidence>
<proteinExistence type="predicted"/>
<dbReference type="Proteomes" id="UP001596058">
    <property type="component" value="Unassembled WGS sequence"/>
</dbReference>
<dbReference type="SUPFAM" id="SSF51182">
    <property type="entry name" value="RmlC-like cupins"/>
    <property type="match status" value="1"/>
</dbReference>
<keyword evidence="6" id="KW-1185">Reference proteome</keyword>